<evidence type="ECO:0000256" key="4">
    <source>
        <dbReference type="ARBA" id="ARBA00022801"/>
    </source>
</evidence>
<dbReference type="CDD" id="cd09170">
    <property type="entry name" value="PLDc_Nuc"/>
    <property type="match status" value="1"/>
</dbReference>
<reference evidence="9 10" key="1">
    <citation type="submission" date="2018-09" db="EMBL/GenBank/DDBJ databases">
        <authorList>
            <person name="Zhu H."/>
        </authorList>
    </citation>
    <scope>NUCLEOTIDE SEQUENCE [LARGE SCALE GENOMIC DNA]</scope>
    <source>
        <strain evidence="9 10">K2R10-39</strain>
    </source>
</reference>
<evidence type="ECO:0000256" key="3">
    <source>
        <dbReference type="ARBA" id="ARBA00012027"/>
    </source>
</evidence>
<name>A0A418X2S5_9BURK</name>
<dbReference type="RefSeq" id="WP_119739631.1">
    <property type="nucleotide sequence ID" value="NZ_QYUN01000002.1"/>
</dbReference>
<evidence type="ECO:0000256" key="7">
    <source>
        <dbReference type="SAM" id="SignalP"/>
    </source>
</evidence>
<evidence type="ECO:0000256" key="5">
    <source>
        <dbReference type="ARBA" id="ARBA00022963"/>
    </source>
</evidence>
<dbReference type="PANTHER" id="PTHR43856">
    <property type="entry name" value="CARDIOLIPIN HYDROLASE"/>
    <property type="match status" value="1"/>
</dbReference>
<dbReference type="InterPro" id="IPR051406">
    <property type="entry name" value="PLD_domain"/>
</dbReference>
<dbReference type="GO" id="GO:0016042">
    <property type="term" value="P:lipid catabolic process"/>
    <property type="evidence" value="ECO:0007669"/>
    <property type="project" value="UniProtKB-KW"/>
</dbReference>
<dbReference type="GO" id="GO:0016891">
    <property type="term" value="F:RNA endonuclease activity producing 5'-phosphomonoesters, hydrolytic mechanism"/>
    <property type="evidence" value="ECO:0007669"/>
    <property type="project" value="TreeGrafter"/>
</dbReference>
<keyword evidence="6" id="KW-0443">Lipid metabolism</keyword>
<comment type="caution">
    <text evidence="9">The sequence shown here is derived from an EMBL/GenBank/DDBJ whole genome shotgun (WGS) entry which is preliminary data.</text>
</comment>
<organism evidence="9 10">
    <name type="scientific">Noviherbaspirillum cavernae</name>
    <dbReference type="NCBI Taxonomy" id="2320862"/>
    <lineage>
        <taxon>Bacteria</taxon>
        <taxon>Pseudomonadati</taxon>
        <taxon>Pseudomonadota</taxon>
        <taxon>Betaproteobacteria</taxon>
        <taxon>Burkholderiales</taxon>
        <taxon>Oxalobacteraceae</taxon>
        <taxon>Noviherbaspirillum</taxon>
    </lineage>
</organism>
<evidence type="ECO:0000256" key="2">
    <source>
        <dbReference type="ARBA" id="ARBA00008664"/>
    </source>
</evidence>
<keyword evidence="4" id="KW-0378">Hydrolase</keyword>
<dbReference type="SUPFAM" id="SSF56024">
    <property type="entry name" value="Phospholipase D/nuclease"/>
    <property type="match status" value="1"/>
</dbReference>
<dbReference type="EC" id="3.1.4.4" evidence="3"/>
<gene>
    <name evidence="9" type="ORF">D3870_12790</name>
</gene>
<keyword evidence="7" id="KW-0732">Signal</keyword>
<evidence type="ECO:0000313" key="9">
    <source>
        <dbReference type="EMBL" id="RJG06763.1"/>
    </source>
</evidence>
<evidence type="ECO:0000259" key="8">
    <source>
        <dbReference type="Pfam" id="PF13091"/>
    </source>
</evidence>
<comment type="similarity">
    <text evidence="2">Belongs to the phospholipase D family.</text>
</comment>
<keyword evidence="5" id="KW-0442">Lipid degradation</keyword>
<evidence type="ECO:0000313" key="10">
    <source>
        <dbReference type="Proteomes" id="UP000285190"/>
    </source>
</evidence>
<dbReference type="GO" id="GO:0004630">
    <property type="term" value="F:phospholipase D activity"/>
    <property type="evidence" value="ECO:0007669"/>
    <property type="project" value="UniProtKB-EC"/>
</dbReference>
<dbReference type="PANTHER" id="PTHR43856:SF1">
    <property type="entry name" value="MITOCHONDRIAL CARDIOLIPIN HYDROLASE"/>
    <property type="match status" value="1"/>
</dbReference>
<feature type="domain" description="Phospholipase D-like" evidence="8">
    <location>
        <begin position="51"/>
        <end position="171"/>
    </location>
</feature>
<feature type="chain" id="PRO_5019264026" description="phospholipase D" evidence="7">
    <location>
        <begin position="22"/>
        <end position="187"/>
    </location>
</feature>
<feature type="signal peptide" evidence="7">
    <location>
        <begin position="1"/>
        <end position="21"/>
    </location>
</feature>
<dbReference type="Gene3D" id="3.30.870.10">
    <property type="entry name" value="Endonuclease Chain A"/>
    <property type="match status" value="1"/>
</dbReference>
<dbReference type="Pfam" id="PF13091">
    <property type="entry name" value="PLDc_2"/>
    <property type="match status" value="1"/>
</dbReference>
<dbReference type="EMBL" id="QYUN01000002">
    <property type="protein sequence ID" value="RJG06763.1"/>
    <property type="molecule type" value="Genomic_DNA"/>
</dbReference>
<proteinExistence type="inferred from homology"/>
<dbReference type="AlphaFoldDB" id="A0A418X2S5"/>
<evidence type="ECO:0000256" key="6">
    <source>
        <dbReference type="ARBA" id="ARBA00023098"/>
    </source>
</evidence>
<comment type="catalytic activity">
    <reaction evidence="1">
        <text>a 1,2-diacyl-sn-glycero-3-phosphocholine + H2O = a 1,2-diacyl-sn-glycero-3-phosphate + choline + H(+)</text>
        <dbReference type="Rhea" id="RHEA:14445"/>
        <dbReference type="ChEBI" id="CHEBI:15354"/>
        <dbReference type="ChEBI" id="CHEBI:15377"/>
        <dbReference type="ChEBI" id="CHEBI:15378"/>
        <dbReference type="ChEBI" id="CHEBI:57643"/>
        <dbReference type="ChEBI" id="CHEBI:58608"/>
        <dbReference type="EC" id="3.1.4.4"/>
    </reaction>
</comment>
<protein>
    <recommendedName>
        <fullName evidence="3">phospholipase D</fullName>
        <ecNumber evidence="3">3.1.4.4</ecNumber>
    </recommendedName>
</protein>
<keyword evidence="10" id="KW-1185">Reference proteome</keyword>
<dbReference type="OrthoDB" id="5294698at2"/>
<evidence type="ECO:0000256" key="1">
    <source>
        <dbReference type="ARBA" id="ARBA00000798"/>
    </source>
</evidence>
<sequence length="187" mass="20155">MSRSAGALAWAMLLAAPSLCAADATVPPAYAAQGFVQVAFSPWDNVEALIADTIGTANRQVLVQAYLLTSKRIASALIAAQRRSVEVRVLADGEQVARTASSMVPVLAAAGIPVWIETKYQNAHNKIIVIDPGTSDAAVITGSYNFTWTAQHGNAENVLIVRNNPQLASRYVLNWERHRQDAVPYKK</sequence>
<accession>A0A418X2S5</accession>
<dbReference type="Proteomes" id="UP000285190">
    <property type="component" value="Unassembled WGS sequence"/>
</dbReference>
<dbReference type="InterPro" id="IPR025202">
    <property type="entry name" value="PLD-like_dom"/>
</dbReference>